<comment type="caution">
    <text evidence="2">The sequence shown here is derived from an EMBL/GenBank/DDBJ whole genome shotgun (WGS) entry which is preliminary data.</text>
</comment>
<protein>
    <recommendedName>
        <fullName evidence="1">RAVE complex protein Rav1 C-terminal domain-containing protein</fullName>
    </recommendedName>
</protein>
<dbReference type="AlphaFoldDB" id="A0A6L5B6N5"/>
<dbReference type="Pfam" id="PF12234">
    <property type="entry name" value="Rav1p_C"/>
    <property type="match status" value="1"/>
</dbReference>
<evidence type="ECO:0000313" key="2">
    <source>
        <dbReference type="EMBL" id="KAF1001386.1"/>
    </source>
</evidence>
<dbReference type="Proteomes" id="UP000593563">
    <property type="component" value="Unassembled WGS sequence"/>
</dbReference>
<dbReference type="EMBL" id="WRXP01004783">
    <property type="protein sequence ID" value="KAF1001386.1"/>
    <property type="molecule type" value="Genomic_DNA"/>
</dbReference>
<dbReference type="PANTHER" id="PTHR13950">
    <property type="entry name" value="RABCONNECTIN-RELATED"/>
    <property type="match status" value="1"/>
</dbReference>
<keyword evidence="3" id="KW-1185">Reference proteome</keyword>
<evidence type="ECO:0000259" key="1">
    <source>
        <dbReference type="Pfam" id="PF12234"/>
    </source>
</evidence>
<sequence length="159" mass="18770">MPTEGELVVNTSVIGWAFHSDCQENLFDSLLPNESSWHEMRDIGVGYWYTNSTQLRLKMEKLARHQYLKAKDPKACALLYIALNRLQVLAGLFRLSKDEKDNHWWDFFQEILRKIIQGSCFEKCLRANGKTSTRACCCFFHTWRRCCFCNQCLCKKSWR</sequence>
<gene>
    <name evidence="2" type="ORF">AG4045_002536</name>
</gene>
<dbReference type="GO" id="GO:0043291">
    <property type="term" value="C:RAVE complex"/>
    <property type="evidence" value="ECO:0007669"/>
    <property type="project" value="TreeGrafter"/>
</dbReference>
<dbReference type="InterPro" id="IPR022033">
    <property type="entry name" value="Rav1p_C"/>
</dbReference>
<dbReference type="PANTHER" id="PTHR13950:SF9">
    <property type="entry name" value="RABCONNECTIN-3A"/>
    <property type="match status" value="1"/>
</dbReference>
<feature type="domain" description="RAVE complex protein Rav1 C-terminal" evidence="1">
    <location>
        <begin position="14"/>
        <end position="101"/>
    </location>
</feature>
<organism evidence="2 3">
    <name type="scientific">Apium graveolens</name>
    <name type="common">Celery</name>
    <dbReference type="NCBI Taxonomy" id="4045"/>
    <lineage>
        <taxon>Eukaryota</taxon>
        <taxon>Viridiplantae</taxon>
        <taxon>Streptophyta</taxon>
        <taxon>Embryophyta</taxon>
        <taxon>Tracheophyta</taxon>
        <taxon>Spermatophyta</taxon>
        <taxon>Magnoliopsida</taxon>
        <taxon>eudicotyledons</taxon>
        <taxon>Gunneridae</taxon>
        <taxon>Pentapetalae</taxon>
        <taxon>asterids</taxon>
        <taxon>campanulids</taxon>
        <taxon>Apiales</taxon>
        <taxon>Apiaceae</taxon>
        <taxon>Apioideae</taxon>
        <taxon>apioid superclade</taxon>
        <taxon>Apieae</taxon>
        <taxon>Apium</taxon>
    </lineage>
</organism>
<proteinExistence type="predicted"/>
<dbReference type="GO" id="GO:0007035">
    <property type="term" value="P:vacuolar acidification"/>
    <property type="evidence" value="ECO:0007669"/>
    <property type="project" value="TreeGrafter"/>
</dbReference>
<evidence type="ECO:0000313" key="3">
    <source>
        <dbReference type="Proteomes" id="UP000593563"/>
    </source>
</evidence>
<reference evidence="2" key="1">
    <citation type="submission" date="2020-01" db="EMBL/GenBank/DDBJ databases">
        <title>The Celery Genome Sequence Reveals Sequential Paleo-tetraploidization, Resistance Gene Elimination, Karyotype Evolution, and Functional Innovation in Apiales.</title>
        <authorList>
            <person name="Song X."/>
        </authorList>
    </citation>
    <scope>NUCLEOTIDE SEQUENCE</scope>
    <source>
        <tissue evidence="2">Leaf</tissue>
    </source>
</reference>
<accession>A0A6L5B6N5</accession>
<dbReference type="InterPro" id="IPR052208">
    <property type="entry name" value="DmX-like/RAVE_component"/>
</dbReference>
<name>A0A6L5B6N5_APIGR</name>